<feature type="domain" description="AsmA" evidence="1">
    <location>
        <begin position="1"/>
        <end position="543"/>
    </location>
</feature>
<accession>A0ABN8E7Q5</accession>
<sequence>MRKLAKVVIALLCLLLLTTATLYGLLFTKFATPVANALIHYTLSKDVTAKKVVYQSPWTFEFEGVTTNLNRGKAYIPKVTIWVNPSVIHKGKIALDSVLIDGLSLQGALPNFSFSKDFFLYQIAFHNLDFSANNFVARNLDIQVNKPVWTKENVILPYGRIQLSADQIYYQSQALDNVLINANYKPQDSTIYGASFTWQGASVSGQAEQYPSGWSLVNLTISKLTLTEQQESEKLKNILRQLTSHISHINSLDLLNSELQYGDWAFNNVDASIENIQTNQSIWNQKQGYVSFNADSINYKNLQFVQPSAQIYFAPNKINLAELDTDFEQGRVKASADFTPNSANFSLLHASGIKWSTDAKTDLSWLKHVVPPLDALTIQQMDVENCQFIQLTDRPFWQLSGLSFEGTNLELVKDKRWGLWNGQFQASASSASYGDLIASQAIVQTHSEQGDWSLDRLFIPLRNGYVDAKGKWNLNENGEPWQLTLKADSVPVAQNELWKAPPFEFDGTLEVSAELKGLAKSKELFNYSLSGKANANLRHATLSQHHQVDGQTRSLVLPLEVDNVQATLDRGRVSISSNDISGPNIKGKLAATLDLTSPETDQANLTIDEKCEQNRLNLITGEIKTKSTCDNAAQTKKR</sequence>
<reference evidence="2" key="1">
    <citation type="submission" date="2021-11" db="EMBL/GenBank/DDBJ databases">
        <authorList>
            <person name="Rodrigo-Torres L."/>
            <person name="Arahal R. D."/>
            <person name="Lucena T."/>
        </authorList>
    </citation>
    <scope>NUCLEOTIDE SEQUENCE</scope>
    <source>
        <strain evidence="2">CECT 7928</strain>
    </source>
</reference>
<name>A0ABN8E7Q5_9VIBR</name>
<dbReference type="Proteomes" id="UP000838748">
    <property type="component" value="Unassembled WGS sequence"/>
</dbReference>
<dbReference type="Pfam" id="PF05170">
    <property type="entry name" value="AsmA"/>
    <property type="match status" value="1"/>
</dbReference>
<proteinExistence type="predicted"/>
<organism evidence="2 3">
    <name type="scientific">Vibrio marisflavi CECT 7928</name>
    <dbReference type="NCBI Taxonomy" id="634439"/>
    <lineage>
        <taxon>Bacteria</taxon>
        <taxon>Pseudomonadati</taxon>
        <taxon>Pseudomonadota</taxon>
        <taxon>Gammaproteobacteria</taxon>
        <taxon>Vibrionales</taxon>
        <taxon>Vibrionaceae</taxon>
        <taxon>Vibrio</taxon>
    </lineage>
</organism>
<dbReference type="RefSeq" id="WP_237363339.1">
    <property type="nucleotide sequence ID" value="NZ_CAKLDM010000002.1"/>
</dbReference>
<comment type="caution">
    <text evidence="2">The sequence shown here is derived from an EMBL/GenBank/DDBJ whole genome shotgun (WGS) entry which is preliminary data.</text>
</comment>
<protein>
    <recommendedName>
        <fullName evidence="1">AsmA domain-containing protein</fullName>
    </recommendedName>
</protein>
<keyword evidence="3" id="KW-1185">Reference proteome</keyword>
<evidence type="ECO:0000259" key="1">
    <source>
        <dbReference type="Pfam" id="PF05170"/>
    </source>
</evidence>
<evidence type="ECO:0000313" key="3">
    <source>
        <dbReference type="Proteomes" id="UP000838748"/>
    </source>
</evidence>
<gene>
    <name evidence="2" type="ORF">VMF7928_03900</name>
</gene>
<dbReference type="InterPro" id="IPR007844">
    <property type="entry name" value="AsmA"/>
</dbReference>
<evidence type="ECO:0000313" key="2">
    <source>
        <dbReference type="EMBL" id="CAH0541872.1"/>
    </source>
</evidence>
<dbReference type="EMBL" id="CAKLDM010000002">
    <property type="protein sequence ID" value="CAH0541872.1"/>
    <property type="molecule type" value="Genomic_DNA"/>
</dbReference>